<comment type="caution">
    <text evidence="1">The sequence shown here is derived from an EMBL/GenBank/DDBJ whole genome shotgun (WGS) entry which is preliminary data.</text>
</comment>
<gene>
    <name evidence="1" type="ORF">CDL12_03390</name>
</gene>
<dbReference type="PANTHER" id="PTHR33972:SF2">
    <property type="entry name" value="OS04G0606700 PROTEIN"/>
    <property type="match status" value="1"/>
</dbReference>
<dbReference type="EMBL" id="NKXS01000488">
    <property type="protein sequence ID" value="PIN23879.1"/>
    <property type="molecule type" value="Genomic_DNA"/>
</dbReference>
<dbReference type="PANTHER" id="PTHR33972">
    <property type="entry name" value="EXPRESSED PROTEIN"/>
    <property type="match status" value="1"/>
</dbReference>
<evidence type="ECO:0000313" key="2">
    <source>
        <dbReference type="Proteomes" id="UP000231279"/>
    </source>
</evidence>
<reference evidence="2" key="1">
    <citation type="journal article" date="2018" name="Gigascience">
        <title>Genome assembly of the Pink Ipe (Handroanthus impetiginosus, Bignoniaceae), a highly valued, ecologically keystone Neotropical timber forest tree.</title>
        <authorList>
            <person name="Silva-Junior O.B."/>
            <person name="Grattapaglia D."/>
            <person name="Novaes E."/>
            <person name="Collevatti R.G."/>
        </authorList>
    </citation>
    <scope>NUCLEOTIDE SEQUENCE [LARGE SCALE GENOMIC DNA]</scope>
    <source>
        <strain evidence="2">cv. UFG-1</strain>
    </source>
</reference>
<accession>A0A2G9I296</accession>
<dbReference type="AlphaFoldDB" id="A0A2G9I296"/>
<proteinExistence type="predicted"/>
<dbReference type="OrthoDB" id="1095098at2759"/>
<dbReference type="STRING" id="429701.A0A2G9I296"/>
<keyword evidence="2" id="KW-1185">Reference proteome</keyword>
<dbReference type="Proteomes" id="UP000231279">
    <property type="component" value="Unassembled WGS sequence"/>
</dbReference>
<organism evidence="1 2">
    <name type="scientific">Handroanthus impetiginosus</name>
    <dbReference type="NCBI Taxonomy" id="429701"/>
    <lineage>
        <taxon>Eukaryota</taxon>
        <taxon>Viridiplantae</taxon>
        <taxon>Streptophyta</taxon>
        <taxon>Embryophyta</taxon>
        <taxon>Tracheophyta</taxon>
        <taxon>Spermatophyta</taxon>
        <taxon>Magnoliopsida</taxon>
        <taxon>eudicotyledons</taxon>
        <taxon>Gunneridae</taxon>
        <taxon>Pentapetalae</taxon>
        <taxon>asterids</taxon>
        <taxon>lamiids</taxon>
        <taxon>Lamiales</taxon>
        <taxon>Bignoniaceae</taxon>
        <taxon>Crescentiina</taxon>
        <taxon>Tabebuia alliance</taxon>
        <taxon>Handroanthus</taxon>
    </lineage>
</organism>
<protein>
    <submittedName>
        <fullName evidence="1">Uncharacterized protein</fullName>
    </submittedName>
</protein>
<sequence length="154" mass="16601">MAPFLSRTLIRATASSSSCLSSAAAKPRAIRCFSTQAESGSVTELTVSEEEAMAVEKIEDAIHSIIVKRSKPDWLPLVPGASYWVPPRRSSYGVADVVHKLSNALTDEEHLSLITLQGWPSSAFYIYNDASASYLDLGGGEKSSTKTFAVKDCI</sequence>
<evidence type="ECO:0000313" key="1">
    <source>
        <dbReference type="EMBL" id="PIN23879.1"/>
    </source>
</evidence>
<name>A0A2G9I296_9LAMI</name>